<dbReference type="EMBL" id="QGNW01002582">
    <property type="protein sequence ID" value="RVW17064.1"/>
    <property type="molecule type" value="Genomic_DNA"/>
</dbReference>
<proteinExistence type="inferred from homology"/>
<keyword evidence="5 8" id="KW-0804">Transcription</keyword>
<comment type="subunit">
    <text evidence="8">Homodimers and heterodimers.</text>
</comment>
<keyword evidence="6 8" id="KW-0539">Nucleus</keyword>
<feature type="domain" description="PB1" evidence="9">
    <location>
        <begin position="138"/>
        <end position="226"/>
    </location>
</feature>
<comment type="function">
    <text evidence="8">Aux/IAA proteins are short-lived transcriptional factors that function as repressors of early auxin response genes at low auxin concentrations.</text>
</comment>
<comment type="subcellular location">
    <subcellularLocation>
        <location evidence="1 8">Nucleus</location>
    </subcellularLocation>
</comment>
<dbReference type="GO" id="GO:0006355">
    <property type="term" value="P:regulation of DNA-templated transcription"/>
    <property type="evidence" value="ECO:0007669"/>
    <property type="project" value="InterPro"/>
</dbReference>
<evidence type="ECO:0000256" key="2">
    <source>
        <dbReference type="ARBA" id="ARBA00006728"/>
    </source>
</evidence>
<dbReference type="PANTHER" id="PTHR31734:SF114">
    <property type="entry name" value="AUXIN-RESPONSIVE PROTEIN IAA32"/>
    <property type="match status" value="1"/>
</dbReference>
<dbReference type="AlphaFoldDB" id="A0A438C1E7"/>
<protein>
    <recommendedName>
        <fullName evidence="8">Auxin-responsive protein</fullName>
    </recommendedName>
</protein>
<evidence type="ECO:0000256" key="4">
    <source>
        <dbReference type="ARBA" id="ARBA00023015"/>
    </source>
</evidence>
<keyword evidence="4 8" id="KW-0805">Transcription regulation</keyword>
<dbReference type="Proteomes" id="UP000288805">
    <property type="component" value="Unassembled WGS sequence"/>
</dbReference>
<dbReference type="SUPFAM" id="SSF54277">
    <property type="entry name" value="CAD &amp; PB1 domains"/>
    <property type="match status" value="1"/>
</dbReference>
<dbReference type="GO" id="GO:0005634">
    <property type="term" value="C:nucleus"/>
    <property type="evidence" value="ECO:0007669"/>
    <property type="project" value="UniProtKB-SubCell"/>
</dbReference>
<reference evidence="10 11" key="1">
    <citation type="journal article" date="2018" name="PLoS Genet.">
        <title>Population sequencing reveals clonal diversity and ancestral inbreeding in the grapevine cultivar Chardonnay.</title>
        <authorList>
            <person name="Roach M.J."/>
            <person name="Johnson D.L."/>
            <person name="Bohlmann J."/>
            <person name="van Vuuren H.J."/>
            <person name="Jones S.J."/>
            <person name="Pretorius I.S."/>
            <person name="Schmidt S.A."/>
            <person name="Borneman A.R."/>
        </authorList>
    </citation>
    <scope>NUCLEOTIDE SEQUENCE [LARGE SCALE GENOMIC DNA]</scope>
    <source>
        <strain evidence="11">cv. Chardonnay</strain>
        <tissue evidence="10">Leaf</tissue>
    </source>
</reference>
<evidence type="ECO:0000259" key="9">
    <source>
        <dbReference type="PROSITE" id="PS51745"/>
    </source>
</evidence>
<name>A0A438C1E7_VITVI</name>
<dbReference type="PROSITE" id="PS51745">
    <property type="entry name" value="PB1"/>
    <property type="match status" value="1"/>
</dbReference>
<evidence type="ECO:0000256" key="6">
    <source>
        <dbReference type="ARBA" id="ARBA00023242"/>
    </source>
</evidence>
<evidence type="ECO:0000256" key="3">
    <source>
        <dbReference type="ARBA" id="ARBA00022491"/>
    </source>
</evidence>
<keyword evidence="7 8" id="KW-0927">Auxin signaling pathway</keyword>
<sequence length="236" mass="26812">MDSHSQGFLWSPPSLHPVYYQTKEDDGIIDLGLSLRTLQPQVYHPTGHTQRGRRLSGFGARRNVEGNKSNDLWNNCCNVLTIDAFESVGSLEGYGAYGEPVDWPQLEAQSRNSNSGCPKVIPEDCEEETEGVQSKERWAYVKVNMDGVVIGRKICVLDLAGYSSLALQLEDMFGRDSLSGLRLFQRESEFALFYKDREENWRTVGDVPWKEFVDSIKRLRIVRKNEAHFPSSLECT</sequence>
<dbReference type="Gene3D" id="3.10.20.90">
    <property type="entry name" value="Phosphatidylinositol 3-kinase Catalytic Subunit, Chain A, domain 1"/>
    <property type="match status" value="1"/>
</dbReference>
<dbReference type="InterPro" id="IPR033389">
    <property type="entry name" value="AUX/IAA_dom"/>
</dbReference>
<dbReference type="PANTHER" id="PTHR31734">
    <property type="entry name" value="AUXIN-RESPONSIVE PROTEIN IAA17"/>
    <property type="match status" value="1"/>
</dbReference>
<comment type="similarity">
    <text evidence="2 8">Belongs to the Aux/IAA family.</text>
</comment>
<evidence type="ECO:0000256" key="7">
    <source>
        <dbReference type="ARBA" id="ARBA00023294"/>
    </source>
</evidence>
<dbReference type="InterPro" id="IPR003311">
    <property type="entry name" value="AUX_IAA"/>
</dbReference>
<evidence type="ECO:0000256" key="8">
    <source>
        <dbReference type="RuleBase" id="RU004549"/>
    </source>
</evidence>
<accession>A0A438C1E7</accession>
<keyword evidence="3 8" id="KW-0678">Repressor</keyword>
<evidence type="ECO:0000313" key="11">
    <source>
        <dbReference type="Proteomes" id="UP000288805"/>
    </source>
</evidence>
<evidence type="ECO:0000313" key="10">
    <source>
        <dbReference type="EMBL" id="RVW17064.1"/>
    </source>
</evidence>
<dbReference type="GO" id="GO:0009734">
    <property type="term" value="P:auxin-activated signaling pathway"/>
    <property type="evidence" value="ECO:0007669"/>
    <property type="project" value="UniProtKB-UniRule"/>
</dbReference>
<evidence type="ECO:0000256" key="5">
    <source>
        <dbReference type="ARBA" id="ARBA00023163"/>
    </source>
</evidence>
<dbReference type="Pfam" id="PF02309">
    <property type="entry name" value="AUX_IAA"/>
    <property type="match status" value="1"/>
</dbReference>
<organism evidence="10 11">
    <name type="scientific">Vitis vinifera</name>
    <name type="common">Grape</name>
    <dbReference type="NCBI Taxonomy" id="29760"/>
    <lineage>
        <taxon>Eukaryota</taxon>
        <taxon>Viridiplantae</taxon>
        <taxon>Streptophyta</taxon>
        <taxon>Embryophyta</taxon>
        <taxon>Tracheophyta</taxon>
        <taxon>Spermatophyta</taxon>
        <taxon>Magnoliopsida</taxon>
        <taxon>eudicotyledons</taxon>
        <taxon>Gunneridae</taxon>
        <taxon>Pentapetalae</taxon>
        <taxon>rosids</taxon>
        <taxon>Vitales</taxon>
        <taxon>Vitaceae</taxon>
        <taxon>Viteae</taxon>
        <taxon>Vitis</taxon>
    </lineage>
</organism>
<evidence type="ECO:0000256" key="1">
    <source>
        <dbReference type="ARBA" id="ARBA00004123"/>
    </source>
</evidence>
<comment type="caution">
    <text evidence="10">The sequence shown here is derived from an EMBL/GenBank/DDBJ whole genome shotgun (WGS) entry which is preliminary data.</text>
</comment>
<gene>
    <name evidence="10" type="primary">IAA32_0</name>
    <name evidence="10" type="ORF">CK203_070767</name>
</gene>
<dbReference type="InterPro" id="IPR053793">
    <property type="entry name" value="PB1-like"/>
</dbReference>